<dbReference type="EMBL" id="JAMPLM010000008">
    <property type="protein sequence ID" value="MEP1058995.1"/>
    <property type="molecule type" value="Genomic_DNA"/>
</dbReference>
<dbReference type="Gene3D" id="3.40.50.620">
    <property type="entry name" value="HUPs"/>
    <property type="match status" value="1"/>
</dbReference>
<dbReference type="RefSeq" id="WP_347240604.1">
    <property type="nucleotide sequence ID" value="NZ_JAMPLM010000008.1"/>
</dbReference>
<dbReference type="SUPFAM" id="SSF52402">
    <property type="entry name" value="Adenine nucleotide alpha hydrolases-like"/>
    <property type="match status" value="1"/>
</dbReference>
<gene>
    <name evidence="1" type="ORF">NDI38_11165</name>
</gene>
<organism evidence="1 2">
    <name type="scientific">Stenomitos frigidus AS-A4</name>
    <dbReference type="NCBI Taxonomy" id="2933935"/>
    <lineage>
        <taxon>Bacteria</taxon>
        <taxon>Bacillati</taxon>
        <taxon>Cyanobacteriota</taxon>
        <taxon>Cyanophyceae</taxon>
        <taxon>Leptolyngbyales</taxon>
        <taxon>Leptolyngbyaceae</taxon>
        <taxon>Stenomitos</taxon>
    </lineage>
</organism>
<dbReference type="InterPro" id="IPR014729">
    <property type="entry name" value="Rossmann-like_a/b/a_fold"/>
</dbReference>
<evidence type="ECO:0000313" key="2">
    <source>
        <dbReference type="Proteomes" id="UP001476950"/>
    </source>
</evidence>
<accession>A0ABV0KKW6</accession>
<keyword evidence="2" id="KW-1185">Reference proteome</keyword>
<sequence>MNILSMLARLQDALGCSDLTKQMVLVPATSSEARSTKEINLLVGYNGSPRSQTALDLTLWIAHQTRLATGKQVVVQVVYVVPLEEKCQPFSSLPAHLVGDQGGDEALYPSAIGRSYRHAEIGNRAYGAVAELPVRATAACQLNQFDQADLILWQARHMADEWRGSLKTHLRFGSVAAELRCVAQAESAALLLLGCESAAHPLIEQLGSGFPYAILGIPPATATH</sequence>
<name>A0ABV0KKW6_9CYAN</name>
<dbReference type="Proteomes" id="UP001476950">
    <property type="component" value="Unassembled WGS sequence"/>
</dbReference>
<reference evidence="1 2" key="1">
    <citation type="submission" date="2022-04" db="EMBL/GenBank/DDBJ databases">
        <title>Positive selection, recombination, and allopatry shape intraspecific diversity of widespread and dominant cyanobacteria.</title>
        <authorList>
            <person name="Wei J."/>
            <person name="Shu W."/>
            <person name="Hu C."/>
        </authorList>
    </citation>
    <scope>NUCLEOTIDE SEQUENCE [LARGE SCALE GENOMIC DNA]</scope>
    <source>
        <strain evidence="1 2">AS-A4</strain>
    </source>
</reference>
<comment type="caution">
    <text evidence="1">The sequence shown here is derived from an EMBL/GenBank/DDBJ whole genome shotgun (WGS) entry which is preliminary data.</text>
</comment>
<proteinExistence type="predicted"/>
<evidence type="ECO:0000313" key="1">
    <source>
        <dbReference type="EMBL" id="MEP1058995.1"/>
    </source>
</evidence>
<protein>
    <submittedName>
        <fullName evidence="1">Universal stress protein</fullName>
    </submittedName>
</protein>